<evidence type="ECO:0000313" key="4">
    <source>
        <dbReference type="Proteomes" id="UP000177230"/>
    </source>
</evidence>
<dbReference type="GO" id="GO:0004185">
    <property type="term" value="F:serine-type carboxypeptidase activity"/>
    <property type="evidence" value="ECO:0007669"/>
    <property type="project" value="InterPro"/>
</dbReference>
<dbReference type="GO" id="GO:0000270">
    <property type="term" value="P:peptidoglycan metabolic process"/>
    <property type="evidence" value="ECO:0007669"/>
    <property type="project" value="TreeGrafter"/>
</dbReference>
<keyword evidence="2" id="KW-0378">Hydrolase</keyword>
<comment type="caution">
    <text evidence="3">The sequence shown here is derived from an EMBL/GenBank/DDBJ whole genome shotgun (WGS) entry which is preliminary data.</text>
</comment>
<dbReference type="PROSITE" id="PS51257">
    <property type="entry name" value="PROKAR_LIPOPROTEIN"/>
    <property type="match status" value="1"/>
</dbReference>
<dbReference type="PANTHER" id="PTHR30023:SF0">
    <property type="entry name" value="PENICILLIN-SENSITIVE CARBOXYPEPTIDASE A"/>
    <property type="match status" value="1"/>
</dbReference>
<dbReference type="Gene3D" id="3.40.710.10">
    <property type="entry name" value="DD-peptidase/beta-lactamase superfamily"/>
    <property type="match status" value="2"/>
</dbReference>
<keyword evidence="3" id="KW-0645">Protease</keyword>
<evidence type="ECO:0000313" key="3">
    <source>
        <dbReference type="EMBL" id="OGF13838.1"/>
    </source>
</evidence>
<name>A0A1F5RHG7_9BACT</name>
<dbReference type="InterPro" id="IPR000667">
    <property type="entry name" value="Peptidase_S13"/>
</dbReference>
<evidence type="ECO:0000256" key="2">
    <source>
        <dbReference type="ARBA" id="ARBA00022801"/>
    </source>
</evidence>
<dbReference type="EMBL" id="MFFM01000011">
    <property type="protein sequence ID" value="OGF13838.1"/>
    <property type="molecule type" value="Genomic_DNA"/>
</dbReference>
<organism evidence="3 4">
    <name type="scientific">Candidatus Edwardsbacteria bacterium GWF2_54_11</name>
    <dbReference type="NCBI Taxonomy" id="1817851"/>
    <lineage>
        <taxon>Bacteria</taxon>
        <taxon>Candidatus Edwardsiibacteriota</taxon>
    </lineage>
</organism>
<proteinExistence type="inferred from homology"/>
<dbReference type="GO" id="GO:0006508">
    <property type="term" value="P:proteolysis"/>
    <property type="evidence" value="ECO:0007669"/>
    <property type="project" value="InterPro"/>
</dbReference>
<accession>A0A1F5RHG7</accession>
<dbReference type="PRINTS" id="PR00922">
    <property type="entry name" value="DADACBPTASE3"/>
</dbReference>
<dbReference type="Proteomes" id="UP000177230">
    <property type="component" value="Unassembled WGS sequence"/>
</dbReference>
<gene>
    <name evidence="3" type="ORF">A2024_10325</name>
</gene>
<dbReference type="SUPFAM" id="SSF56601">
    <property type="entry name" value="beta-lactamase/transpeptidase-like"/>
    <property type="match status" value="1"/>
</dbReference>
<sequence>MNINRSRFKTYYRTIFLVLSLASGAGCGGGRALIPPAPPLTIAADSFQIKREALGRAIDTILSDSLLFQANRAVYIISLDSNREIYSLNRSSLMVPASVNKLFVTAAAYRQLGINHRFRTAVHGDSIDALGRIKGDLYLKGLGDPELKVADLEALAYRLRAMGLKQVTGNLIADAGYFDTTSFGYGWMWDEGPYAYNAPVSALSLNRNTFEIGLRPGSRPGRRPRAELNPRTAYLSIENQATTVKAGSQARIRADRSFTGAGDLVRITGTMAADQGLSYLVRTVTNPALYCGTVFREALAANGIRIAGTVRAGSTPPEKPELSWHVSPPLYQIIRHMNKESDNFTAEMIFRRLGNGQDSITPDPAKNNRLTEMLKEMGFGQESFRMADGSGLSRYNLCTAEQLVAVLSEAYRDPALRPELLSSLPIAGADGTLARRLTEDQHKGVIRAKTGTLTGVSSLAGFVSGPGSQTYCFAIMFNNYTSKANSVRALQDSIVARLARAAP</sequence>
<reference evidence="3 4" key="1">
    <citation type="journal article" date="2016" name="Nat. Commun.">
        <title>Thousands of microbial genomes shed light on interconnected biogeochemical processes in an aquifer system.</title>
        <authorList>
            <person name="Anantharaman K."/>
            <person name="Brown C.T."/>
            <person name="Hug L.A."/>
            <person name="Sharon I."/>
            <person name="Castelle C.J."/>
            <person name="Probst A.J."/>
            <person name="Thomas B.C."/>
            <person name="Singh A."/>
            <person name="Wilkins M.J."/>
            <person name="Karaoz U."/>
            <person name="Brodie E.L."/>
            <person name="Williams K.H."/>
            <person name="Hubbard S.S."/>
            <person name="Banfield J.F."/>
        </authorList>
    </citation>
    <scope>NUCLEOTIDE SEQUENCE [LARGE SCALE GENOMIC DNA]</scope>
</reference>
<evidence type="ECO:0000256" key="1">
    <source>
        <dbReference type="ARBA" id="ARBA00006096"/>
    </source>
</evidence>
<dbReference type="NCBIfam" id="TIGR00666">
    <property type="entry name" value="PBP4"/>
    <property type="match status" value="1"/>
</dbReference>
<dbReference type="AlphaFoldDB" id="A0A1F5RHG7"/>
<dbReference type="InterPro" id="IPR012338">
    <property type="entry name" value="Beta-lactam/transpept-like"/>
</dbReference>
<dbReference type="Gene3D" id="3.50.80.20">
    <property type="entry name" value="D-Ala-D-Ala carboxypeptidase C, peptidase S13"/>
    <property type="match status" value="1"/>
</dbReference>
<comment type="similarity">
    <text evidence="1">Belongs to the peptidase S13 family.</text>
</comment>
<keyword evidence="3" id="KW-0121">Carboxypeptidase</keyword>
<dbReference type="PANTHER" id="PTHR30023">
    <property type="entry name" value="D-ALANYL-D-ALANINE CARBOXYPEPTIDASE"/>
    <property type="match status" value="1"/>
</dbReference>
<protein>
    <submittedName>
        <fullName evidence="3">D-alanyl-D-alanine carboxypeptidase/D-alanyl-D-alanine-endopeptidase</fullName>
    </submittedName>
</protein>
<dbReference type="Pfam" id="PF02113">
    <property type="entry name" value="Peptidase_S13"/>
    <property type="match status" value="1"/>
</dbReference>